<dbReference type="Gene3D" id="1.10.760.10">
    <property type="entry name" value="Cytochrome c-like domain"/>
    <property type="match status" value="1"/>
</dbReference>
<evidence type="ECO:0000313" key="7">
    <source>
        <dbReference type="EMBL" id="RKF06016.1"/>
    </source>
</evidence>
<evidence type="ECO:0000259" key="6">
    <source>
        <dbReference type="PROSITE" id="PS51007"/>
    </source>
</evidence>
<dbReference type="GO" id="GO:0020037">
    <property type="term" value="F:heme binding"/>
    <property type="evidence" value="ECO:0007669"/>
    <property type="project" value="InterPro"/>
</dbReference>
<organism evidence="7 8">
    <name type="scientific">Oceaniradius stylonematis</name>
    <dbReference type="NCBI Taxonomy" id="2184161"/>
    <lineage>
        <taxon>Bacteria</taxon>
        <taxon>Pseudomonadati</taxon>
        <taxon>Pseudomonadota</taxon>
        <taxon>Alphaproteobacteria</taxon>
        <taxon>Hyphomicrobiales</taxon>
        <taxon>Ahrensiaceae</taxon>
        <taxon>Oceaniradius</taxon>
    </lineage>
</organism>
<dbReference type="GO" id="GO:0046872">
    <property type="term" value="F:metal ion binding"/>
    <property type="evidence" value="ECO:0007669"/>
    <property type="project" value="UniProtKB-KW"/>
</dbReference>
<sequence length="102" mass="10976">MRWWLAVPVVVAAAGPVSADELAFGRALVADNCARCHAIDAGDASAHDEAPAFRTLLRDYPVDALEEAFAERIVTGHPDMPEFTATPEQIGAIIGYIESIQR</sequence>
<dbReference type="GO" id="GO:0009055">
    <property type="term" value="F:electron transfer activity"/>
    <property type="evidence" value="ECO:0007669"/>
    <property type="project" value="InterPro"/>
</dbReference>
<evidence type="ECO:0000256" key="4">
    <source>
        <dbReference type="PROSITE-ProRule" id="PRU00433"/>
    </source>
</evidence>
<dbReference type="Proteomes" id="UP000246132">
    <property type="component" value="Unassembled WGS sequence"/>
</dbReference>
<name>A0A3A8A805_9HYPH</name>
<feature type="signal peptide" evidence="5">
    <location>
        <begin position="1"/>
        <end position="19"/>
    </location>
</feature>
<evidence type="ECO:0000256" key="3">
    <source>
        <dbReference type="ARBA" id="ARBA00023004"/>
    </source>
</evidence>
<keyword evidence="3 4" id="KW-0408">Iron</keyword>
<keyword evidence="8" id="KW-1185">Reference proteome</keyword>
<protein>
    <submittedName>
        <fullName evidence="7">Cytochrome c</fullName>
    </submittedName>
</protein>
<accession>A0A3A8A805</accession>
<reference evidence="7 8" key="1">
    <citation type="journal article" date="2018" name="Int. J. Syst. Bacteriol.">
        <title>Oceaniradius stylonemae gen. nov., sp. nov., isolated from a red alga, Stylonema cornu-cervi.</title>
        <authorList>
            <person name="Jeong S."/>
        </authorList>
    </citation>
    <scope>NUCLEOTIDE SEQUENCE [LARGE SCALE GENOMIC DNA]</scope>
    <source>
        <strain evidence="7 8">StC1</strain>
    </source>
</reference>
<dbReference type="EMBL" id="QFWV02000008">
    <property type="protein sequence ID" value="RKF06016.1"/>
    <property type="molecule type" value="Genomic_DNA"/>
</dbReference>
<dbReference type="Pfam" id="PF13442">
    <property type="entry name" value="Cytochrome_CBB3"/>
    <property type="match status" value="1"/>
</dbReference>
<dbReference type="InterPro" id="IPR036909">
    <property type="entry name" value="Cyt_c-like_dom_sf"/>
</dbReference>
<dbReference type="SUPFAM" id="SSF46626">
    <property type="entry name" value="Cytochrome c"/>
    <property type="match status" value="1"/>
</dbReference>
<evidence type="ECO:0000256" key="2">
    <source>
        <dbReference type="ARBA" id="ARBA00022723"/>
    </source>
</evidence>
<evidence type="ECO:0000313" key="8">
    <source>
        <dbReference type="Proteomes" id="UP000246132"/>
    </source>
</evidence>
<keyword evidence="1 4" id="KW-0349">Heme</keyword>
<dbReference type="AlphaFoldDB" id="A0A3A8A805"/>
<evidence type="ECO:0000256" key="1">
    <source>
        <dbReference type="ARBA" id="ARBA00022617"/>
    </source>
</evidence>
<proteinExistence type="predicted"/>
<gene>
    <name evidence="7" type="ORF">DEM25_015820</name>
</gene>
<dbReference type="InterPro" id="IPR009056">
    <property type="entry name" value="Cyt_c-like_dom"/>
</dbReference>
<feature type="chain" id="PRO_5018708306" evidence="5">
    <location>
        <begin position="20"/>
        <end position="102"/>
    </location>
</feature>
<dbReference type="OrthoDB" id="7363829at2"/>
<evidence type="ECO:0000256" key="5">
    <source>
        <dbReference type="SAM" id="SignalP"/>
    </source>
</evidence>
<dbReference type="RefSeq" id="WP_109767545.1">
    <property type="nucleotide sequence ID" value="NZ_CP159474.1"/>
</dbReference>
<dbReference type="PROSITE" id="PS51007">
    <property type="entry name" value="CYTC"/>
    <property type="match status" value="1"/>
</dbReference>
<comment type="caution">
    <text evidence="7">The sequence shown here is derived from an EMBL/GenBank/DDBJ whole genome shotgun (WGS) entry which is preliminary data.</text>
</comment>
<keyword evidence="2 4" id="KW-0479">Metal-binding</keyword>
<feature type="domain" description="Cytochrome c" evidence="6">
    <location>
        <begin position="20"/>
        <end position="101"/>
    </location>
</feature>
<keyword evidence="5" id="KW-0732">Signal</keyword>